<comment type="caution">
    <text evidence="1">The sequence shown here is derived from an EMBL/GenBank/DDBJ whole genome shotgun (WGS) entry which is preliminary data.</text>
</comment>
<reference evidence="1" key="2">
    <citation type="submission" date="2021-08" db="EMBL/GenBank/DDBJ databases">
        <authorList>
            <person name="Tani A."/>
            <person name="Ola A."/>
            <person name="Ogura Y."/>
            <person name="Katsura K."/>
            <person name="Hayashi T."/>
        </authorList>
    </citation>
    <scope>NUCLEOTIDE SEQUENCE</scope>
    <source>
        <strain evidence="1">DSM 17168</strain>
    </source>
</reference>
<dbReference type="RefSeq" id="WP_378911695.1">
    <property type="nucleotide sequence ID" value="NZ_JBHLVT010000053.1"/>
</dbReference>
<protein>
    <recommendedName>
        <fullName evidence="3">GNAT family N-acetyltransferase</fullName>
    </recommendedName>
</protein>
<reference evidence="1" key="1">
    <citation type="journal article" date="2021" name="Front. Microbiol.">
        <title>Comprehensive Comparative Genomics and Phenotyping of Methylobacterium Species.</title>
        <authorList>
            <person name="Alessa O."/>
            <person name="Ogura Y."/>
            <person name="Fujitani Y."/>
            <person name="Takami H."/>
            <person name="Hayashi T."/>
            <person name="Sahin N."/>
            <person name="Tani A."/>
        </authorList>
    </citation>
    <scope>NUCLEOTIDE SEQUENCE</scope>
    <source>
        <strain evidence="1">DSM 17168</strain>
    </source>
</reference>
<evidence type="ECO:0000313" key="1">
    <source>
        <dbReference type="EMBL" id="GJE04607.1"/>
    </source>
</evidence>
<accession>A0ABQ4SMZ9</accession>
<keyword evidence="2" id="KW-1185">Reference proteome</keyword>
<proteinExistence type="predicted"/>
<sequence length="88" mass="9534">MTGMADRLTIGELLTLRIVTPHELQAVIDSFLANPQPGWWEITDGISIDILTAVNAHPHVRAWMSQAGATLAAHELAIRTVILSAKPV</sequence>
<dbReference type="EMBL" id="BPQQ01000140">
    <property type="protein sequence ID" value="GJE04607.1"/>
    <property type="molecule type" value="Genomic_DNA"/>
</dbReference>
<evidence type="ECO:0000313" key="2">
    <source>
        <dbReference type="Proteomes" id="UP001055153"/>
    </source>
</evidence>
<organism evidence="1 2">
    <name type="scientific">Methylobacterium isbiliense</name>
    <dbReference type="NCBI Taxonomy" id="315478"/>
    <lineage>
        <taxon>Bacteria</taxon>
        <taxon>Pseudomonadati</taxon>
        <taxon>Pseudomonadota</taxon>
        <taxon>Alphaproteobacteria</taxon>
        <taxon>Hyphomicrobiales</taxon>
        <taxon>Methylobacteriaceae</taxon>
        <taxon>Methylobacterium</taxon>
    </lineage>
</organism>
<evidence type="ECO:0008006" key="3">
    <source>
        <dbReference type="Google" id="ProtNLM"/>
    </source>
</evidence>
<dbReference type="Proteomes" id="UP001055153">
    <property type="component" value="Unassembled WGS sequence"/>
</dbReference>
<name>A0ABQ4SMZ9_9HYPH</name>
<gene>
    <name evidence="1" type="ORF">GMJLKIPL_6571</name>
</gene>